<keyword evidence="2" id="KW-1185">Reference proteome</keyword>
<dbReference type="OrthoDB" id="8196708at2759"/>
<proteinExistence type="predicted"/>
<protein>
    <submittedName>
        <fullName evidence="1">Uncharacterized protein</fullName>
    </submittedName>
</protein>
<organism evidence="1 2">
    <name type="scientific">Allacma fusca</name>
    <dbReference type="NCBI Taxonomy" id="39272"/>
    <lineage>
        <taxon>Eukaryota</taxon>
        <taxon>Metazoa</taxon>
        <taxon>Ecdysozoa</taxon>
        <taxon>Arthropoda</taxon>
        <taxon>Hexapoda</taxon>
        <taxon>Collembola</taxon>
        <taxon>Symphypleona</taxon>
        <taxon>Sminthuridae</taxon>
        <taxon>Allacma</taxon>
    </lineage>
</organism>
<feature type="non-terminal residue" evidence="1">
    <location>
        <position position="1"/>
    </location>
</feature>
<comment type="caution">
    <text evidence="1">The sequence shown here is derived from an EMBL/GenBank/DDBJ whole genome shotgun (WGS) entry which is preliminary data.</text>
</comment>
<evidence type="ECO:0000313" key="2">
    <source>
        <dbReference type="Proteomes" id="UP000708208"/>
    </source>
</evidence>
<name>A0A8J2JCN4_9HEXA</name>
<evidence type="ECO:0000313" key="1">
    <source>
        <dbReference type="EMBL" id="CAG7716362.1"/>
    </source>
</evidence>
<dbReference type="EMBL" id="CAJVCH010038014">
    <property type="protein sequence ID" value="CAG7716362.1"/>
    <property type="molecule type" value="Genomic_DNA"/>
</dbReference>
<reference evidence="1" key="1">
    <citation type="submission" date="2021-06" db="EMBL/GenBank/DDBJ databases">
        <authorList>
            <person name="Hodson N. C."/>
            <person name="Mongue J. A."/>
            <person name="Jaron S. K."/>
        </authorList>
    </citation>
    <scope>NUCLEOTIDE SEQUENCE</scope>
</reference>
<accession>A0A8J2JCN4</accession>
<gene>
    <name evidence="1" type="ORF">AFUS01_LOCUS5875</name>
</gene>
<sequence length="325" mass="36950">PDLISFATGITRLFSTRTKSGDILPINTIIVFTLEGYLNLETFRNFFIQRILQKRDHRGRLIYGKFYETIEFFLVLLFPYEAALFKARSTAHEIKIWEKQSNAREDEYYFTFTKPFAVDAIRSVRTKFSLGFQTVLFTAVSTALEKSLKECGVQTTKMLLSDYPKPLIPNTQGLTNSFFFGHICAPFMGTLTQDRLRVTEEGFRTHRTSNMSLGLHFLVEIGTLLPGSLPWVCKSLVAQFVHMIFTSIPTREEATMNDIPLSDLVTVFGSPHPSADFIATVTGVANRVRIGLSLRKNITSLPSGTVETIRERVEEEMEHYFKISA</sequence>
<dbReference type="Proteomes" id="UP000708208">
    <property type="component" value="Unassembled WGS sequence"/>
</dbReference>
<dbReference type="AlphaFoldDB" id="A0A8J2JCN4"/>